<dbReference type="OrthoDB" id="10556099at2759"/>
<dbReference type="EMBL" id="MNPJ01000019">
    <property type="protein sequence ID" value="OQS54658.1"/>
    <property type="molecule type" value="Genomic_DNA"/>
</dbReference>
<evidence type="ECO:0000313" key="1">
    <source>
        <dbReference type="EMBL" id="OQS54658.1"/>
    </source>
</evidence>
<proteinExistence type="predicted"/>
<reference evidence="1 2" key="1">
    <citation type="journal article" date="2017" name="Environ. Microbiol.">
        <title>Decay of the glycolytic pathway and adaptation to intranuclear parasitism within Enterocytozoonidae microsporidia.</title>
        <authorList>
            <person name="Wiredu Boakye D."/>
            <person name="Jaroenlak P."/>
            <person name="Prachumwat A."/>
            <person name="Williams T.A."/>
            <person name="Bateman K.S."/>
            <person name="Itsathitphaisarn O."/>
            <person name="Sritunyalucksana K."/>
            <person name="Paszkiewicz K.H."/>
            <person name="Moore K.A."/>
            <person name="Stentiford G.D."/>
            <person name="Williams B.A."/>
        </authorList>
    </citation>
    <scope>NUCLEOTIDE SEQUENCE [LARGE SCALE GENOMIC DNA]</scope>
    <source>
        <strain evidence="1 2">TH1</strain>
    </source>
</reference>
<accession>A0A1W0E617</accession>
<protein>
    <submittedName>
        <fullName evidence="1">Uncharacterized protein</fullName>
    </submittedName>
</protein>
<dbReference type="AlphaFoldDB" id="A0A1W0E617"/>
<keyword evidence="2" id="KW-1185">Reference proteome</keyword>
<name>A0A1W0E617_9MICR</name>
<sequence>MSYNEIDESISNEMLFNDLPENIKRQFVELRNLSQKKYTFGMSHPLKNTCENISVPECQKFYEQFGKYVTIFNDLNTTHVEINQDFFQKELEEFTRFKNIYTNNLLNKDIVGEMETVVKMMEKKYEEIKLNTIKKF</sequence>
<evidence type="ECO:0000313" key="2">
    <source>
        <dbReference type="Proteomes" id="UP000192758"/>
    </source>
</evidence>
<organism evidence="1 2">
    <name type="scientific">Ecytonucleospora hepatopenaei</name>
    <dbReference type="NCBI Taxonomy" id="646526"/>
    <lineage>
        <taxon>Eukaryota</taxon>
        <taxon>Fungi</taxon>
        <taxon>Fungi incertae sedis</taxon>
        <taxon>Microsporidia</taxon>
        <taxon>Enterocytozoonidae</taxon>
        <taxon>Ecytonucleospora</taxon>
    </lineage>
</organism>
<dbReference type="VEuPathDB" id="MicrosporidiaDB:EHP00_426"/>
<comment type="caution">
    <text evidence="1">The sequence shown here is derived from an EMBL/GenBank/DDBJ whole genome shotgun (WGS) entry which is preliminary data.</text>
</comment>
<dbReference type="Proteomes" id="UP000192758">
    <property type="component" value="Unassembled WGS sequence"/>
</dbReference>
<gene>
    <name evidence="1" type="ORF">EHP00_426</name>
</gene>